<organism evidence="2 3">
    <name type="scientific">Burkholderia plantarii</name>
    <dbReference type="NCBI Taxonomy" id="41899"/>
    <lineage>
        <taxon>Bacteria</taxon>
        <taxon>Pseudomonadati</taxon>
        <taxon>Pseudomonadota</taxon>
        <taxon>Betaproteobacteria</taxon>
        <taxon>Burkholderiales</taxon>
        <taxon>Burkholderiaceae</taxon>
        <taxon>Burkholderia</taxon>
    </lineage>
</organism>
<accession>A0A0B6RZX5</accession>
<reference evidence="2 3" key="2">
    <citation type="journal article" date="2016" name="Appl. Microbiol. Biotechnol.">
        <title>Mutations improving production and secretion of extracellular lipase by Burkholderia glumae PG1.</title>
        <authorList>
            <person name="Knapp A."/>
            <person name="Voget S."/>
            <person name="Gao R."/>
            <person name="Zaburannyi N."/>
            <person name="Krysciak D."/>
            <person name="Breuer M."/>
            <person name="Hauer B."/>
            <person name="Streit W.R."/>
            <person name="Muller R."/>
            <person name="Daniel R."/>
            <person name="Jaeger K.E."/>
        </authorList>
    </citation>
    <scope>NUCLEOTIDE SEQUENCE [LARGE SCALE GENOMIC DNA]</scope>
    <source>
        <strain evidence="2 3">PG1</strain>
    </source>
</reference>
<sequence>MKVRTLLIAGALAPLMAACGWFHDGPAPADIDAAVRQALDAENHGPVNAFLGRPLPAAADIASIREDGPCRKTAEHAYTCEVVIAWHSGKADDASSARASLVFSKNGQDEWQTDGVDTAIVAGAAQALVDGVRQALPGSAASGADAR</sequence>
<feature type="signal peptide" evidence="1">
    <location>
        <begin position="1"/>
        <end position="17"/>
    </location>
</feature>
<dbReference type="AlphaFoldDB" id="A0A0B6RZX5"/>
<dbReference type="PROSITE" id="PS51257">
    <property type="entry name" value="PROKAR_LIPOPROTEIN"/>
    <property type="match status" value="1"/>
</dbReference>
<gene>
    <name evidence="2" type="ORF">BGL_1c21310</name>
</gene>
<evidence type="ECO:0000256" key="1">
    <source>
        <dbReference type="SAM" id="SignalP"/>
    </source>
</evidence>
<evidence type="ECO:0000313" key="3">
    <source>
        <dbReference type="Proteomes" id="UP000031838"/>
    </source>
</evidence>
<dbReference type="RefSeq" id="WP_042625093.1">
    <property type="nucleotide sequence ID" value="NZ_CP002580.1"/>
</dbReference>
<evidence type="ECO:0000313" key="2">
    <source>
        <dbReference type="EMBL" id="AJK46640.1"/>
    </source>
</evidence>
<keyword evidence="2" id="KW-0449">Lipoprotein</keyword>
<dbReference type="Proteomes" id="UP000031838">
    <property type="component" value="Chromosome 1"/>
</dbReference>
<reference evidence="3" key="1">
    <citation type="submission" date="2011-03" db="EMBL/GenBank/DDBJ databases">
        <authorList>
            <person name="Voget S."/>
            <person name="Streit W.R."/>
            <person name="Jaeger K.E."/>
            <person name="Daniel R."/>
        </authorList>
    </citation>
    <scope>NUCLEOTIDE SEQUENCE [LARGE SCALE GENOMIC DNA]</scope>
    <source>
        <strain evidence="3">PG1</strain>
    </source>
</reference>
<keyword evidence="1" id="KW-0732">Signal</keyword>
<dbReference type="KEGG" id="bgp:BGL_1c21310"/>
<protein>
    <submittedName>
        <fullName evidence="2">Putative lipoprotein</fullName>
    </submittedName>
</protein>
<proteinExistence type="predicted"/>
<name>A0A0B6RZX5_BURPL</name>
<dbReference type="OrthoDB" id="9003312at2"/>
<dbReference type="HOGENOM" id="CLU_114849_0_0_4"/>
<keyword evidence="3" id="KW-1185">Reference proteome</keyword>
<dbReference type="EMBL" id="CP002580">
    <property type="protein sequence ID" value="AJK46640.1"/>
    <property type="molecule type" value="Genomic_DNA"/>
</dbReference>
<feature type="chain" id="PRO_5002109756" evidence="1">
    <location>
        <begin position="18"/>
        <end position="147"/>
    </location>
</feature>